<name>A0AAW2LI18_9LAMI</name>
<dbReference type="Pfam" id="PF02992">
    <property type="entry name" value="Transposase_21"/>
    <property type="match status" value="1"/>
</dbReference>
<reference evidence="1" key="1">
    <citation type="submission" date="2020-06" db="EMBL/GenBank/DDBJ databases">
        <authorList>
            <person name="Li T."/>
            <person name="Hu X."/>
            <person name="Zhang T."/>
            <person name="Song X."/>
            <person name="Zhang H."/>
            <person name="Dai N."/>
            <person name="Sheng W."/>
            <person name="Hou X."/>
            <person name="Wei L."/>
        </authorList>
    </citation>
    <scope>NUCLEOTIDE SEQUENCE</scope>
    <source>
        <strain evidence="1">KEN8</strain>
        <tissue evidence="1">Leaf</tissue>
    </source>
</reference>
<gene>
    <name evidence="1" type="ORF">Scaly_2847800</name>
</gene>
<dbReference type="PANTHER" id="PTHR10775:SF185">
    <property type="entry name" value="OS08G0208400 PROTEIN"/>
    <property type="match status" value="1"/>
</dbReference>
<accession>A0AAW2LI18</accession>
<dbReference type="PANTHER" id="PTHR10775">
    <property type="entry name" value="OS08G0208400 PROTEIN"/>
    <property type="match status" value="1"/>
</dbReference>
<protein>
    <submittedName>
        <fullName evidence="1">Uncharacterized protein</fullName>
    </submittedName>
</protein>
<sequence length="282" mass="32801">MYNKSLSGRAGLTLEFEDGVKTSIEWAKGQHRHMDGDKIRIILRLLVSIKCWRSQPRLAMLRVTYPKKLVKDFGLPVEKIHTCKNGCMLYWKDDVDLEYCKFCRDGGYKPARGRDPHRKKSPYAVVRHSHHKPRPVQSKYEARTVSFKKRIHPLSLHDREEPRDVRLGLCTDGFAPHGQYGRTSSCWPIIITPYNLAPGISLMWNVNDLQDAMRDRSTARVMGCQVCMDDTRAFHMQHGRKACYFDCHRQLLLTHHSYRRNKKAFTKNHVENKVARPTLTGD</sequence>
<organism evidence="1">
    <name type="scientific">Sesamum calycinum</name>
    <dbReference type="NCBI Taxonomy" id="2727403"/>
    <lineage>
        <taxon>Eukaryota</taxon>
        <taxon>Viridiplantae</taxon>
        <taxon>Streptophyta</taxon>
        <taxon>Embryophyta</taxon>
        <taxon>Tracheophyta</taxon>
        <taxon>Spermatophyta</taxon>
        <taxon>Magnoliopsida</taxon>
        <taxon>eudicotyledons</taxon>
        <taxon>Gunneridae</taxon>
        <taxon>Pentapetalae</taxon>
        <taxon>asterids</taxon>
        <taxon>lamiids</taxon>
        <taxon>Lamiales</taxon>
        <taxon>Pedaliaceae</taxon>
        <taxon>Sesamum</taxon>
    </lineage>
</organism>
<dbReference type="EMBL" id="JACGWM010000017">
    <property type="protein sequence ID" value="KAL0318277.1"/>
    <property type="molecule type" value="Genomic_DNA"/>
</dbReference>
<evidence type="ECO:0000313" key="1">
    <source>
        <dbReference type="EMBL" id="KAL0318277.1"/>
    </source>
</evidence>
<dbReference type="InterPro" id="IPR004242">
    <property type="entry name" value="Transposase_21"/>
</dbReference>
<reference evidence="1" key="2">
    <citation type="journal article" date="2024" name="Plant">
        <title>Genomic evolution and insights into agronomic trait innovations of Sesamum species.</title>
        <authorList>
            <person name="Miao H."/>
            <person name="Wang L."/>
            <person name="Qu L."/>
            <person name="Liu H."/>
            <person name="Sun Y."/>
            <person name="Le M."/>
            <person name="Wang Q."/>
            <person name="Wei S."/>
            <person name="Zheng Y."/>
            <person name="Lin W."/>
            <person name="Duan Y."/>
            <person name="Cao H."/>
            <person name="Xiong S."/>
            <person name="Wang X."/>
            <person name="Wei L."/>
            <person name="Li C."/>
            <person name="Ma Q."/>
            <person name="Ju M."/>
            <person name="Zhao R."/>
            <person name="Li G."/>
            <person name="Mu C."/>
            <person name="Tian Q."/>
            <person name="Mei H."/>
            <person name="Zhang T."/>
            <person name="Gao T."/>
            <person name="Zhang H."/>
        </authorList>
    </citation>
    <scope>NUCLEOTIDE SEQUENCE</scope>
    <source>
        <strain evidence="1">KEN8</strain>
    </source>
</reference>
<comment type="caution">
    <text evidence="1">The sequence shown here is derived from an EMBL/GenBank/DDBJ whole genome shotgun (WGS) entry which is preliminary data.</text>
</comment>
<proteinExistence type="predicted"/>
<dbReference type="AlphaFoldDB" id="A0AAW2LI18"/>